<accession>A0A1Q3API6</accession>
<feature type="compositionally biased region" description="Basic and acidic residues" evidence="6">
    <location>
        <begin position="892"/>
        <end position="914"/>
    </location>
</feature>
<dbReference type="Proteomes" id="UP000187406">
    <property type="component" value="Unassembled WGS sequence"/>
</dbReference>
<feature type="region of interest" description="Disordered" evidence="6">
    <location>
        <begin position="887"/>
        <end position="977"/>
    </location>
</feature>
<dbReference type="OrthoDB" id="673795at2759"/>
<gene>
    <name evidence="7" type="ORF">CFOL_v3_01204</name>
</gene>
<keyword evidence="8" id="KW-1185">Reference proteome</keyword>
<dbReference type="FunCoup" id="A0A1Q3API6">
    <property type="interactions" value="2"/>
</dbReference>
<evidence type="ECO:0000256" key="3">
    <source>
        <dbReference type="ARBA" id="ARBA00024186"/>
    </source>
</evidence>
<comment type="similarity">
    <text evidence="4">Belongs to the CRWN family.</text>
</comment>
<evidence type="ECO:0000313" key="7">
    <source>
        <dbReference type="EMBL" id="GAV57667.1"/>
    </source>
</evidence>
<dbReference type="PANTHER" id="PTHR31908">
    <property type="entry name" value="PROTEIN CROWDED NUCLEI 4"/>
    <property type="match status" value="1"/>
</dbReference>
<dbReference type="EMBL" id="BDDD01000038">
    <property type="protein sequence ID" value="GAV57667.1"/>
    <property type="molecule type" value="Genomic_DNA"/>
</dbReference>
<evidence type="ECO:0000256" key="2">
    <source>
        <dbReference type="ARBA" id="ARBA00023242"/>
    </source>
</evidence>
<name>A0A1Q3API6_CEPFO</name>
<dbReference type="PANTHER" id="PTHR31908:SF2">
    <property type="entry name" value="PROTEIN CROWDED NUCLEI 4"/>
    <property type="match status" value="1"/>
</dbReference>
<proteinExistence type="inferred from homology"/>
<feature type="coiled-coil region" evidence="5">
    <location>
        <begin position="131"/>
        <end position="243"/>
    </location>
</feature>
<evidence type="ECO:0000313" key="8">
    <source>
        <dbReference type="Proteomes" id="UP000187406"/>
    </source>
</evidence>
<evidence type="ECO:0000256" key="1">
    <source>
        <dbReference type="ARBA" id="ARBA00023054"/>
    </source>
</evidence>
<keyword evidence="1 5" id="KW-0175">Coiled coil</keyword>
<comment type="subcellular location">
    <subcellularLocation>
        <location evidence="3">Nucleus lamina</location>
    </subcellularLocation>
</comment>
<protein>
    <submittedName>
        <fullName evidence="7">Uncharacterized protein</fullName>
    </submittedName>
</protein>
<dbReference type="GO" id="GO:0006997">
    <property type="term" value="P:nucleus organization"/>
    <property type="evidence" value="ECO:0007669"/>
    <property type="project" value="InterPro"/>
</dbReference>
<dbReference type="InParanoid" id="A0A1Q3API6"/>
<feature type="coiled-coil region" evidence="5">
    <location>
        <begin position="268"/>
        <end position="306"/>
    </location>
</feature>
<feature type="coiled-coil region" evidence="5">
    <location>
        <begin position="620"/>
        <end position="718"/>
    </location>
</feature>
<dbReference type="STRING" id="3775.A0A1Q3API6"/>
<keyword evidence="2" id="KW-0539">Nucleus</keyword>
<dbReference type="AlphaFoldDB" id="A0A1Q3API6"/>
<organism evidence="7 8">
    <name type="scientific">Cephalotus follicularis</name>
    <name type="common">Albany pitcher plant</name>
    <dbReference type="NCBI Taxonomy" id="3775"/>
    <lineage>
        <taxon>Eukaryota</taxon>
        <taxon>Viridiplantae</taxon>
        <taxon>Streptophyta</taxon>
        <taxon>Embryophyta</taxon>
        <taxon>Tracheophyta</taxon>
        <taxon>Spermatophyta</taxon>
        <taxon>Magnoliopsida</taxon>
        <taxon>eudicotyledons</taxon>
        <taxon>Gunneridae</taxon>
        <taxon>Pentapetalae</taxon>
        <taxon>rosids</taxon>
        <taxon>fabids</taxon>
        <taxon>Oxalidales</taxon>
        <taxon>Cephalotaceae</taxon>
        <taxon>Cephalotus</taxon>
    </lineage>
</organism>
<dbReference type="GO" id="GO:0005652">
    <property type="term" value="C:nuclear lamina"/>
    <property type="evidence" value="ECO:0007669"/>
    <property type="project" value="UniProtKB-SubCell"/>
</dbReference>
<evidence type="ECO:0000256" key="5">
    <source>
        <dbReference type="SAM" id="Coils"/>
    </source>
</evidence>
<feature type="compositionally biased region" description="Basic and acidic residues" evidence="6">
    <location>
        <begin position="958"/>
        <end position="972"/>
    </location>
</feature>
<reference evidence="8" key="1">
    <citation type="submission" date="2016-04" db="EMBL/GenBank/DDBJ databases">
        <title>Cephalotus genome sequencing.</title>
        <authorList>
            <person name="Fukushima K."/>
            <person name="Hasebe M."/>
            <person name="Fang X."/>
        </authorList>
    </citation>
    <scope>NUCLEOTIDE SEQUENCE [LARGE SCALE GENOMIC DNA]</scope>
    <source>
        <strain evidence="8">cv. St1</strain>
    </source>
</reference>
<evidence type="ECO:0000256" key="4">
    <source>
        <dbReference type="ARBA" id="ARBA00024208"/>
    </source>
</evidence>
<sequence length="1134" mass="130089">MASQITPGSARPLSITPGSRVLQSPLSDETIWKRLKEAGFDEESIKRRDKSALIAYIAKLEAEIFDHQHHMGLLIMERKELTSKCEQIKSSAEAVEMMHKRDQAAHLSALAGARKREENLKKAIGVEKECIASLEKALHEMRAEFAETKVAAESKFSEARIMVEDAQKKFLEAEAKIREAESLQAEASRYNRAAERKLQEVEAREDDISRRIISFKCDCDAKEKEITLERQSLSERQKSLQQEHERLLDGQALLNQREDHIFNRSQELIRLEKEMDVSRANIEKELRSLNDEKSNLELALASLSRREEAVIEREALLTKKEQDLLVAQEKLANKESVESQKIIANHETILRTRKAELEAELDTKRKLVEDDIEIKRRAWELREMDLTQREHLLLEREHDLEAQSNALAYKEKDVTERSNYLDEKEQRLSASEKEIMLKNALLQKEKEEISKIKLELQNSLSSLEDKKKQVDGAKEKLEAMKSETNELSVLEMKLKEELDMVRAQKLELMAEADKLKIEKAKFEAEWELIDEKREELQKEAERISSERQAVSKFLKDERDSIRLERDAMRDQLKHDIESLNHEREEFMNKMVHEHSELFCNSQQERAEFLLGIEMHKRELEDCFNKRREELENDLREREKTFEQEKKSQLQYISSVKETAEKELEQVAQEMKRLDAERMEINLDREQRNREWAELTNSIEALKDQREKLKQQRELLHVDREGIHAEIEILKKLEDLKSAADIMAVSEMTSRQKISTRRSLQQQTNVGDANLDSLKKIGAKNNCNGFNSPPMPKPNSASPQIPAFSWIRRCSELIFKHSPEKPLMKDGGSSLTSHHDETSLTLHANLNSSNGYGGKEYKGYKKSQEILGWRRNGNNAVVVEPKVILEVPPDVRGSGDADSEIKEDGNADSEIKEDACGQSADSVSEQWLQAGRKRKNEMHTSHHLSDPSLVQTQNNKKRREQEDTPRNESEEAVTHSQTFTQPNVPEDHYALISANPANGGVEETSELIIHEIIKISDVTHGKFGDDNFADQEKTDRLQNLVVESGHSILEGGGTNGHADSTNIGSHVIPVLSLTEGVMQEPGENVGQLTDHNQYPEQWTTMSSDQKHGDYGVAVSVDSKKADEIIGRRTRSKLKL</sequence>
<dbReference type="InterPro" id="IPR040418">
    <property type="entry name" value="CRWN"/>
</dbReference>
<evidence type="ECO:0000256" key="6">
    <source>
        <dbReference type="SAM" id="MobiDB-lite"/>
    </source>
</evidence>
<feature type="coiled-coil region" evidence="5">
    <location>
        <begin position="421"/>
        <end position="589"/>
    </location>
</feature>
<comment type="caution">
    <text evidence="7">The sequence shown here is derived from an EMBL/GenBank/DDBJ whole genome shotgun (WGS) entry which is preliminary data.</text>
</comment>